<evidence type="ECO:0000313" key="3">
    <source>
        <dbReference type="Proteomes" id="UP000182544"/>
    </source>
</evidence>
<protein>
    <recommendedName>
        <fullName evidence="1">Bacillithiol biosynthesis BshC C-terminal coiled-coil domain-containing protein</fullName>
    </recommendedName>
</protein>
<organism evidence="2 3">
    <name type="scientific">Flaviramulus basaltis</name>
    <dbReference type="NCBI Taxonomy" id="369401"/>
    <lineage>
        <taxon>Bacteria</taxon>
        <taxon>Pseudomonadati</taxon>
        <taxon>Bacteroidota</taxon>
        <taxon>Flavobacteriia</taxon>
        <taxon>Flavobacteriales</taxon>
        <taxon>Flavobacteriaceae</taxon>
        <taxon>Flaviramulus</taxon>
    </lineage>
</organism>
<proteinExistence type="predicted"/>
<feature type="domain" description="Bacillithiol biosynthesis BshC C-terminal coiled-coil" evidence="1">
    <location>
        <begin position="1"/>
        <end position="93"/>
    </location>
</feature>
<evidence type="ECO:0000259" key="1">
    <source>
        <dbReference type="Pfam" id="PF24850"/>
    </source>
</evidence>
<sequence length="93" mass="10883">MDRLFLVAVKAQEVKQLKGLDNLEKRLLNAQKKKLSNEVLRMTDLQNELFPSQSLQERNTNFSEFYLEYGESLIPKLIENLEPLKNEFAILTL</sequence>
<dbReference type="InterPro" id="IPR055399">
    <property type="entry name" value="CC_BshC"/>
</dbReference>
<dbReference type="OrthoDB" id="9765151at2"/>
<dbReference type="AlphaFoldDB" id="A0A1K2IKF8"/>
<dbReference type="Pfam" id="PF24850">
    <property type="entry name" value="CC_BshC"/>
    <property type="match status" value="1"/>
</dbReference>
<reference evidence="2 3" key="1">
    <citation type="submission" date="2016-10" db="EMBL/GenBank/DDBJ databases">
        <authorList>
            <person name="de Groot N.N."/>
        </authorList>
    </citation>
    <scope>NUCLEOTIDE SEQUENCE [LARGE SCALE GENOMIC DNA]</scope>
    <source>
        <strain evidence="2 3">DSM 18180</strain>
    </source>
</reference>
<dbReference type="EMBL" id="FPKV01000002">
    <property type="protein sequence ID" value="SFZ92798.1"/>
    <property type="molecule type" value="Genomic_DNA"/>
</dbReference>
<dbReference type="Proteomes" id="UP000182544">
    <property type="component" value="Unassembled WGS sequence"/>
</dbReference>
<dbReference type="STRING" id="369401.SAMN05428642_1021000"/>
<keyword evidence="3" id="KW-1185">Reference proteome</keyword>
<name>A0A1K2IKF8_9FLAO</name>
<accession>A0A1K2IKF8</accession>
<gene>
    <name evidence="2" type="ORF">SAMN05428642_1021000</name>
</gene>
<evidence type="ECO:0000313" key="2">
    <source>
        <dbReference type="EMBL" id="SFZ92798.1"/>
    </source>
</evidence>